<proteinExistence type="predicted"/>
<dbReference type="Proteomes" id="UP000515129">
    <property type="component" value="Chromosome 47"/>
</dbReference>
<evidence type="ECO:0000256" key="9">
    <source>
        <dbReference type="ARBA" id="ARBA00023054"/>
    </source>
</evidence>
<dbReference type="SUPFAM" id="SSF47576">
    <property type="entry name" value="Calponin-homology domain, CH-domain"/>
    <property type="match status" value="1"/>
</dbReference>
<evidence type="ECO:0000256" key="10">
    <source>
        <dbReference type="ARBA" id="ARBA00023242"/>
    </source>
</evidence>
<dbReference type="KEGG" id="caua:113064973"/>
<evidence type="ECO:0000313" key="15">
    <source>
        <dbReference type="RefSeq" id="XP_026091803.1"/>
    </source>
</evidence>
<evidence type="ECO:0000256" key="3">
    <source>
        <dbReference type="ARBA" id="ARBA00022490"/>
    </source>
</evidence>
<evidence type="ECO:0000256" key="4">
    <source>
        <dbReference type="ARBA" id="ARBA00022553"/>
    </source>
</evidence>
<dbReference type="GO" id="GO:0000922">
    <property type="term" value="C:spindle pole"/>
    <property type="evidence" value="ECO:0007669"/>
    <property type="project" value="TreeGrafter"/>
</dbReference>
<dbReference type="GO" id="GO:0005516">
    <property type="term" value="F:calmodulin binding"/>
    <property type="evidence" value="ECO:0007669"/>
    <property type="project" value="UniProtKB-KW"/>
</dbReference>
<keyword evidence="10" id="KW-0539">Nucleus</keyword>
<dbReference type="InterPro" id="IPR051185">
    <property type="entry name" value="ASPM"/>
</dbReference>
<feature type="domain" description="Calponin-homology (CH)" evidence="13">
    <location>
        <begin position="1115"/>
        <end position="1265"/>
    </location>
</feature>
<dbReference type="Gene3D" id="1.10.418.10">
    <property type="entry name" value="Calponin-like domain"/>
    <property type="match status" value="2"/>
</dbReference>
<dbReference type="Pfam" id="PF15780">
    <property type="entry name" value="ASH"/>
    <property type="match status" value="1"/>
</dbReference>
<feature type="region of interest" description="Disordered" evidence="12">
    <location>
        <begin position="538"/>
        <end position="564"/>
    </location>
</feature>
<dbReference type="FunFam" id="1.20.5.190:FF:000009">
    <property type="entry name" value="Abnormal spindle-like microcephaly-associated protein homolog"/>
    <property type="match status" value="3"/>
</dbReference>
<dbReference type="OrthoDB" id="2148418at2759"/>
<dbReference type="FunFam" id="2.60.40.10:FF:001429">
    <property type="entry name" value="Abnormal spindle-like microcephaly-associated protein homolog"/>
    <property type="match status" value="1"/>
</dbReference>
<name>A0A6P6M5D9_CARAU</name>
<keyword evidence="4" id="KW-0597">Phosphoprotein</keyword>
<dbReference type="PROSITE" id="PS50021">
    <property type="entry name" value="CH"/>
    <property type="match status" value="2"/>
</dbReference>
<feature type="region of interest" description="Disordered" evidence="12">
    <location>
        <begin position="577"/>
        <end position="668"/>
    </location>
</feature>
<feature type="region of interest" description="Disordered" evidence="12">
    <location>
        <begin position="461"/>
        <end position="493"/>
    </location>
</feature>
<accession>A0A6P6M5D9</accession>
<evidence type="ECO:0000256" key="11">
    <source>
        <dbReference type="ARBA" id="ARBA00023306"/>
    </source>
</evidence>
<dbReference type="GO" id="GO:0007051">
    <property type="term" value="P:spindle organization"/>
    <property type="evidence" value="ECO:0007669"/>
    <property type="project" value="TreeGrafter"/>
</dbReference>
<keyword evidence="3" id="KW-0963">Cytoplasm</keyword>
<evidence type="ECO:0000256" key="8">
    <source>
        <dbReference type="ARBA" id="ARBA00022860"/>
    </source>
</evidence>
<evidence type="ECO:0000259" key="13">
    <source>
        <dbReference type="PROSITE" id="PS50021"/>
    </source>
</evidence>
<evidence type="ECO:0000313" key="14">
    <source>
        <dbReference type="Proteomes" id="UP000515129"/>
    </source>
</evidence>
<dbReference type="SMART" id="SM00015">
    <property type="entry name" value="IQ"/>
    <property type="match status" value="74"/>
</dbReference>
<keyword evidence="5" id="KW-0132">Cell division</keyword>
<gene>
    <name evidence="15" type="primary">LOC113064973</name>
</gene>
<dbReference type="InterPro" id="IPR001715">
    <property type="entry name" value="CH_dom"/>
</dbReference>
<evidence type="ECO:0000256" key="1">
    <source>
        <dbReference type="ARBA" id="ARBA00004123"/>
    </source>
</evidence>
<evidence type="ECO:0000256" key="12">
    <source>
        <dbReference type="SAM" id="MobiDB-lite"/>
    </source>
</evidence>
<dbReference type="InterPro" id="IPR036872">
    <property type="entry name" value="CH_dom_sf"/>
</dbReference>
<evidence type="ECO:0000256" key="7">
    <source>
        <dbReference type="ARBA" id="ARBA00022776"/>
    </source>
</evidence>
<dbReference type="Gene3D" id="2.60.40.10">
    <property type="entry name" value="Immunoglobulins"/>
    <property type="match status" value="1"/>
</dbReference>
<dbReference type="Gene3D" id="1.20.5.190">
    <property type="match status" value="38"/>
</dbReference>
<dbReference type="SMART" id="SM00033">
    <property type="entry name" value="CH"/>
    <property type="match status" value="2"/>
</dbReference>
<comment type="subcellular location">
    <subcellularLocation>
        <location evidence="2">Cytoplasm</location>
    </subcellularLocation>
    <subcellularLocation>
        <location evidence="1">Nucleus</location>
    </subcellularLocation>
</comment>
<dbReference type="FunFam" id="1.20.5.190:FF:000008">
    <property type="entry name" value="Abnormal spindle-like microcephaly-associated protein homolog"/>
    <property type="match status" value="9"/>
</dbReference>
<dbReference type="InterPro" id="IPR016024">
    <property type="entry name" value="ARM-type_fold"/>
</dbReference>
<dbReference type="GO" id="GO:0005634">
    <property type="term" value="C:nucleus"/>
    <property type="evidence" value="ECO:0007669"/>
    <property type="project" value="UniProtKB-SubCell"/>
</dbReference>
<dbReference type="GO" id="GO:0051301">
    <property type="term" value="P:cell division"/>
    <property type="evidence" value="ECO:0007669"/>
    <property type="project" value="UniProtKB-KW"/>
</dbReference>
<feature type="compositionally biased region" description="Basic residues" evidence="12">
    <location>
        <begin position="636"/>
        <end position="646"/>
    </location>
</feature>
<dbReference type="RefSeq" id="XP_026091803.1">
    <property type="nucleotide sequence ID" value="XM_026236018.1"/>
</dbReference>
<keyword evidence="7" id="KW-0498">Mitosis</keyword>
<dbReference type="GO" id="GO:0005737">
    <property type="term" value="C:cytoplasm"/>
    <property type="evidence" value="ECO:0007669"/>
    <property type="project" value="UniProtKB-SubCell"/>
</dbReference>
<dbReference type="CDD" id="cd21224">
    <property type="entry name" value="CH_ASPM_rpt2"/>
    <property type="match status" value="1"/>
</dbReference>
<keyword evidence="9" id="KW-0175">Coiled coil</keyword>
<keyword evidence="8" id="KW-0112">Calmodulin-binding</keyword>
<dbReference type="InterPro" id="IPR031549">
    <property type="entry name" value="ASH"/>
</dbReference>
<dbReference type="SUPFAM" id="SSF48371">
    <property type="entry name" value="ARM repeat"/>
    <property type="match status" value="1"/>
</dbReference>
<dbReference type="InterPro" id="IPR000048">
    <property type="entry name" value="IQ_motif_EF-hand-BS"/>
</dbReference>
<dbReference type="InterPro" id="IPR013783">
    <property type="entry name" value="Ig-like_fold"/>
</dbReference>
<feature type="compositionally biased region" description="Basic and acidic residues" evidence="12">
    <location>
        <begin position="606"/>
        <end position="616"/>
    </location>
</feature>
<sequence length="3784" mass="439599">MSFKVAKAECLDFSPTFDSHCSRDNPGKENNSSIPVLSLIQFSRSPFLSFGTIKLGSSKSLPLRIENPTEDATTTVIVDKISASKGFSVDQKSFTIQPEDSIILTVTWTPVEEGGVRELLCLVANGIVKHQAILLGKAEATKKKKKSLWDSIKSKKGVPAPLREKKVSSMPIKSANKTFHVSRQSQYRKDRTSNPLSPLNQERSAYCSNARRANAPLSTPEMSKPAFVTEKFDNLHLQKNSPVVVLVPAERLLDTPGNKDVPFSHKADCKEITRVLNKTLSPASTSERFGKPLCFQSPLPVIGQFPRDPSRELEKPSLTIKDALDVIGSDLSHAVSPPNACSSFDFSDSLESQKPDPETSFRAAAVISPPVEGAHPRLTYCVKPNKVIGLESNLGALRLKALTFSSTTVTMSNKVDDTIVPDGPKKFPVNSTTVTKGKAEASVKSPALRKKKTSMRRLLDKTLELSEPSNAESNTSSPDSISTLPVISSDSSPDVALEPRFLVTSIQVTKEKPTSKLSPPEQLLSTISPIRPPVLPSVSSCPSSGLESAAGNVSDEVQPGLNQDQFPVECSKFVQSKKRKSDEFLRAHSEDKSNVRAKKSRAPLHATERPSHEKTFTSRTTSGQQRKAKAPPSSRKFTKPPPKKSSPKMTPKDGRSVKSLSSSSRKPARIVAVAQANLTFMKPTQTAIPRHPLPFAAKNMFYDERWIEKQERGFTWWMNYVLTPDDFRVATEVTKVNALSLTMGNDKFNIPKAPTKEEMSFRTYTARQRLNRLRRAACKLFTSETMVKAIQRLELEVEAKRLLVRKDRHLWKDIGERQKVVNWLISYNPLWLRIGLETIYGELISLESNSDVMGLAMFILGRLLWNPDLAAEFRHAKVPHLYRDGHEEALSRFTLKKLILLVCFLDKAKESRLIEHDPCLFCMDAEFKSSKDLLLAFSRDFLSGEGILSRHLSHLGLAVSHVQTPLDEFNFAVKKLAVDLRCGIRLVRVMELFTLDWTLSRRLRIPAISRLQKVHNVDIALQVLKDKGVDLRDEHGANIDSRDIVDGHREKTLNLLWKIIFAFQVEVLLDENQLKEEISFLRKTWRTKQKLASLMSNSGVAVTRMKARQAFEHPSPKVTLLMDWVNAVCEFYSLKAENFTVSFSDGRILCYLIHHYHPGHLPAEEIQQRTTQTIECGHRGRMELNNSSSDSDCSFENLTTIQTESPLVDFRELLENERSNFQLVNTAVSYLGGVPAMINHEDMSNTIPNEKVVMSYLSFLCARLLDLRNETRAARVIQGAWRRYKLQKDIELIQQKNLAATKIQAVVRKFILRRRLIQQNKAAIRIQTFWRGYVAQEKLRVLKKEKHFALQNAAATTIQKSFKAWRIQSLLKKNHAASVIQAAFRKWHAKKLLEKNAAALRIQAWYRMQCCKSQYLDMKRKAVCVQAWFRGHLQRCKFQALKQRRDASIVIQSAFRAYLVRNRISKMKQNAVLIQRWYRACMLRKAEQKRYVKIQQAVLTLQAAFRGWKVRQSVAQHHQAALLIQTAFRRFMAQRHYLHLKRSTVVLQQRFRAKVLGGKLRQEYMALKLASVTIQAIWRGRAERKKIGQLHRFAKIIQSNYRRYVAQTQFLEIKRAAIVFQRHYRAFRDGRKVFAEYTEIKRAAIVLQSAYRGKRARQELQKKNKAATLIQSVIRAHCCRQRFLALKRAAIVIQQRHRALALGQFERSHYVHLRQATITLQAIYRGSKVRQNLRQEHQAATIIQAQFRMHKVRIAFLAAKCAAIIIQQQYRAYRLGKCMQATYLKIKNAAIVLQSAFRGMKARNYLRKSHQAATVIQARFRGHSQLRNYQRQQWAASVLQQRFRAVMTKNAVMKEYIAIKTAAICIQSAFRGMMVRKQIAGRHKSAKIIQKAYRAYKQRRDYLTLRNATIRVQQQYRAIVSARQQRKRYCSMRSAAITLQSMYRGMRVRKEIDRKHKAASVIQAMYKMYRTRMPFQAMKLAALVIQRQYRCHLLRKEARENFLKLRHSATAIQAIYRGNRTRRDIARMNFAAKVIQRKYLAYKQRKRFLSIRAAVEFCQRHYRSVLVARGVRRDYFAKRQAVVAIQAFFRGMQVRRQIRKEHEAATIIQSHVRKHILKFHFQRLRQAVCTVQQRFRANKMMRREMAALQEQKSAALILQAAYRGMKSRQTLKQMHQAATSVQATFRAYSARKRYLAMKFAATVIQRQYIAFRDGRKVYAEYTEIKRAAIVLQSAYRGKRARQELQKKNKAATLIQSVIRAHCCRQRFLALKRAAIVIQQRHRALALGQFERSHYVHLRQATITLQAIYRGSKVRQNLRQEHQAATIIQAQFRMHKVRIAFLAAKCAAIIIQQQYRAYRVGKCMQATYLQMKNAAVVLQSAFRGMKARNYLRKSHQAATVIQACFRGHSQLRNYQRQQWAASVLQQRFRAVMTKNAVMKEYIAIKTAAICIQSAFRGMMVRKQIAGRHKSAKIIQKAYRAYKQRRDYLTLRNATIRVQQQYRAIVSARQQRKRYCSMRSAAITLQSMYRGMRVRKEIDRKHKAASVIQAMYKMYRTRMPFQAMKLAALVIQRQYRCHLLRKEARENFLKLRRSATAIQAIYRGNRTRRDIARMNFAATIIQRKYHAYKQRKCFLSIRAAVQFCQRHYRSVLVARCVRRDYFAKRQAVLAIQATFRGMQVRRQIRKELEAATIIQSHVRKYILKLHFQRLRQAVCTVQQRFRANKMMRREMAALQEQKSAALILQAAYRGMKSRQTLKQMHQAATSVQATFRAYSARKRYLAMKCAAIVIQRRFHATKEAKQQRKHFLEMYQSALVLQSCYRGLKVRRQLLQQRQAAALIQSHFRRHKEMVKFQAMRLSAIIIQGHYRSYVKARADRENYLRLRKSAIVLQAAFRGYSLRRQLAEKQEASIIIQAAFRMYQQRSAFKRQRWAARVLQQRFRALKLRDKQLRRYKQVRNATVCLQKSFRGMKGRELARQSKAARTIQSYLKMAVQRQRFFKEKAAAITIQSAYRGHCARVQHARMQANAAVIQKWYRSLKLVQKDRNGFVALKQATLTLQSALRGMLARRLVKRRRAAIKIQSVMLMHLHRKRYLTLRSSVLQLQAHYRMFVAQRRYRRLQAATVTLQKHYRAHRATVEQRNSYLKALQSIKILQARVRGHIEHRRFQKLRASAITIQAHYRGMIERRRFQQLKESVLVIQKYYRAFSFCQRERAQFLQLRKSAVVIQTAFRAYQTRQHTVRAQAALKIQAWFRGRIARRNYILKQAAVATIRRCIQARRQRSRFLAVQRSVRVIQQRWRETLIARKQHADFLRFRKSVIYIQALWRGQRVRDCIQKQITATVKIQSAFRGFSQRRRYHQQKDAARILQHHFRVLRLARIKEENRRRRHNAAVYLQALWRGWLARRQVKEMACAARRLHFTAAVYHHLCAIRIQRAVRAHWALKSAKRKISSVLYIQQCFRAKLQRKRYLKDREDIIKTQKAVRTWLHRRNKAAATIQREVRKLLLRRRKEKLQRGIIMAQALWRGHCSRKHHDTSKVVSMRRRLREVNRGVKEEDKLCNKTTTALSYLLGFQNYAYILAALKHLETATRLSPECCERLVESGATRTIFTLIRSCNRSVPSMEIITLSIQVLLNLSKYNRTTDAVYGVDNSVETLLDLLQIYREKAGDKVAEKGGSIFTKTCFLLVLLVHDERRAMEVRKFAKLLDRIRSIYRLTLRKYKMDAERNKVRQKMNTSLNGSFLLQATPRKSKPVARFAPDWVLRRDKLKDIVDPLRAIQMLANALAIVP</sequence>
<keyword evidence="14" id="KW-1185">Reference proteome</keyword>
<feature type="compositionally biased region" description="Polar residues" evidence="12">
    <location>
        <begin position="467"/>
        <end position="492"/>
    </location>
</feature>
<dbReference type="FunFam" id="1.10.418.10:FF:000051">
    <property type="entry name" value="Abnormal spindle-like microcephaly-associated protein homolog"/>
    <property type="match status" value="1"/>
</dbReference>
<feature type="region of interest" description="Disordered" evidence="12">
    <location>
        <begin position="178"/>
        <end position="201"/>
    </location>
</feature>
<reference evidence="15" key="1">
    <citation type="submission" date="2025-08" db="UniProtKB">
        <authorList>
            <consortium name="RefSeq"/>
        </authorList>
    </citation>
    <scope>IDENTIFICATION</scope>
    <source>
        <strain evidence="15">Wakin</strain>
        <tissue evidence="15">Muscle</tissue>
    </source>
</reference>
<dbReference type="SUPFAM" id="SSF52540">
    <property type="entry name" value="P-loop containing nucleoside triphosphate hydrolases"/>
    <property type="match status" value="22"/>
</dbReference>
<dbReference type="PANTHER" id="PTHR22706">
    <property type="entry name" value="ASSEMBLY FACTOR FOR SPINDLE MICROTUBULES"/>
    <property type="match status" value="1"/>
</dbReference>
<keyword evidence="11" id="KW-0131">Cell cycle</keyword>
<dbReference type="CDD" id="cd21223">
    <property type="entry name" value="CH_ASPM_rpt1"/>
    <property type="match status" value="1"/>
</dbReference>
<organism evidence="14 15">
    <name type="scientific">Carassius auratus</name>
    <name type="common">Goldfish</name>
    <dbReference type="NCBI Taxonomy" id="7957"/>
    <lineage>
        <taxon>Eukaryota</taxon>
        <taxon>Metazoa</taxon>
        <taxon>Chordata</taxon>
        <taxon>Craniata</taxon>
        <taxon>Vertebrata</taxon>
        <taxon>Euteleostomi</taxon>
        <taxon>Actinopterygii</taxon>
        <taxon>Neopterygii</taxon>
        <taxon>Teleostei</taxon>
        <taxon>Ostariophysi</taxon>
        <taxon>Cypriniformes</taxon>
        <taxon>Cyprinidae</taxon>
        <taxon>Cyprininae</taxon>
        <taxon>Carassius</taxon>
    </lineage>
</organism>
<dbReference type="Pfam" id="PF00612">
    <property type="entry name" value="IQ"/>
    <property type="match status" value="48"/>
</dbReference>
<dbReference type="InterPro" id="IPR027417">
    <property type="entry name" value="P-loop_NTPase"/>
</dbReference>
<dbReference type="PROSITE" id="PS50096">
    <property type="entry name" value="IQ"/>
    <property type="match status" value="58"/>
</dbReference>
<keyword evidence="6" id="KW-0677">Repeat</keyword>
<dbReference type="GO" id="GO:0051295">
    <property type="term" value="P:establishment of meiotic spindle localization"/>
    <property type="evidence" value="ECO:0007669"/>
    <property type="project" value="TreeGrafter"/>
</dbReference>
<evidence type="ECO:0000256" key="6">
    <source>
        <dbReference type="ARBA" id="ARBA00022737"/>
    </source>
</evidence>
<evidence type="ECO:0000256" key="5">
    <source>
        <dbReference type="ARBA" id="ARBA00022618"/>
    </source>
</evidence>
<dbReference type="GO" id="GO:0000278">
    <property type="term" value="P:mitotic cell cycle"/>
    <property type="evidence" value="ECO:0007669"/>
    <property type="project" value="TreeGrafter"/>
</dbReference>
<protein>
    <submittedName>
        <fullName evidence="15">Abnormal spindle-like microcephaly-associated protein homolog isoform X1</fullName>
    </submittedName>
</protein>
<feature type="domain" description="Calponin-homology (CH)" evidence="13">
    <location>
        <begin position="928"/>
        <end position="1064"/>
    </location>
</feature>
<feature type="compositionally biased region" description="Basic and acidic residues" evidence="12">
    <location>
        <begin position="580"/>
        <end position="594"/>
    </location>
</feature>
<dbReference type="Pfam" id="PF00307">
    <property type="entry name" value="CH"/>
    <property type="match status" value="1"/>
</dbReference>
<evidence type="ECO:0000256" key="2">
    <source>
        <dbReference type="ARBA" id="ARBA00004496"/>
    </source>
</evidence>
<dbReference type="PANTHER" id="PTHR22706:SF1">
    <property type="entry name" value="ASSEMBLY FACTOR FOR SPINDLE MICROTUBULES"/>
    <property type="match status" value="1"/>
</dbReference>